<gene>
    <name evidence="2" type="ORF">JJB11_10675</name>
</gene>
<dbReference type="Pfam" id="PF11304">
    <property type="entry name" value="DUF3106"/>
    <property type="match status" value="1"/>
</dbReference>
<reference evidence="2" key="2">
    <citation type="submission" date="2021-01" db="EMBL/GenBank/DDBJ databases">
        <authorList>
            <person name="Kang M."/>
        </authorList>
    </citation>
    <scope>NUCLEOTIDE SEQUENCE</scope>
    <source>
        <strain evidence="2">KACC 17527</strain>
    </source>
</reference>
<reference evidence="2" key="1">
    <citation type="journal article" date="2012" name="J. Microbiol. Biotechnol.">
        <title>Ramlibacter ginsenosidimutans sp. nov., with ginsenoside-converting activity.</title>
        <authorList>
            <person name="Wang L."/>
            <person name="An D.S."/>
            <person name="Kim S.G."/>
            <person name="Jin F.X."/>
            <person name="Kim S.C."/>
            <person name="Lee S.T."/>
            <person name="Im W.T."/>
        </authorList>
    </citation>
    <scope>NUCLEOTIDE SEQUENCE</scope>
    <source>
        <strain evidence="2">KACC 17527</strain>
    </source>
</reference>
<protein>
    <submittedName>
        <fullName evidence="2">DUF3106 domain-containing protein</fullName>
    </submittedName>
</protein>
<accession>A0A934TT69</accession>
<comment type="caution">
    <text evidence="2">The sequence shown here is derived from an EMBL/GenBank/DDBJ whole genome shotgun (WGS) entry which is preliminary data.</text>
</comment>
<dbReference type="EMBL" id="JAEPWM010000003">
    <property type="protein sequence ID" value="MBK6006556.1"/>
    <property type="molecule type" value="Genomic_DNA"/>
</dbReference>
<evidence type="ECO:0000256" key="1">
    <source>
        <dbReference type="SAM" id="MobiDB-lite"/>
    </source>
</evidence>
<name>A0A934TT69_9BURK</name>
<feature type="compositionally biased region" description="Low complexity" evidence="1">
    <location>
        <begin position="150"/>
        <end position="163"/>
    </location>
</feature>
<feature type="region of interest" description="Disordered" evidence="1">
    <location>
        <begin position="142"/>
        <end position="163"/>
    </location>
</feature>
<evidence type="ECO:0000313" key="3">
    <source>
        <dbReference type="Proteomes" id="UP000630528"/>
    </source>
</evidence>
<organism evidence="2 3">
    <name type="scientific">Ramlibacter ginsenosidimutans</name>
    <dbReference type="NCBI Taxonomy" id="502333"/>
    <lineage>
        <taxon>Bacteria</taxon>
        <taxon>Pseudomonadati</taxon>
        <taxon>Pseudomonadota</taxon>
        <taxon>Betaproteobacteria</taxon>
        <taxon>Burkholderiales</taxon>
        <taxon>Comamonadaceae</taxon>
        <taxon>Ramlibacter</taxon>
    </lineage>
</organism>
<proteinExistence type="predicted"/>
<sequence>MAQTAGAPAGAPVVAPQPAQSSKPSVSTKAPIHAAPVRSAPPARAEAKPTWVELTPPQQQALAPLAATWRTLGEAHKRKWLALSENFSTMPPPEQDRLHSRMTEWAALSPQQRNAARLNYAEARKVAPSEKRAKWEAYQALPPEEKRRLAGTAAAKPTPPSTAIAVRPVPQQQLAKVPKSKKAEGGAKIAVIPGQVDNNTLLPQPLAPLHP</sequence>
<feature type="region of interest" description="Disordered" evidence="1">
    <location>
        <begin position="1"/>
        <end position="49"/>
    </location>
</feature>
<keyword evidence="3" id="KW-1185">Reference proteome</keyword>
<feature type="compositionally biased region" description="Low complexity" evidence="1">
    <location>
        <begin position="34"/>
        <end position="44"/>
    </location>
</feature>
<dbReference type="AlphaFoldDB" id="A0A934TT69"/>
<evidence type="ECO:0000313" key="2">
    <source>
        <dbReference type="EMBL" id="MBK6006556.1"/>
    </source>
</evidence>
<dbReference type="Proteomes" id="UP000630528">
    <property type="component" value="Unassembled WGS sequence"/>
</dbReference>
<feature type="compositionally biased region" description="Low complexity" evidence="1">
    <location>
        <begin position="1"/>
        <end position="20"/>
    </location>
</feature>
<dbReference type="InterPro" id="IPR021455">
    <property type="entry name" value="DUF3106"/>
</dbReference>